<name>A0A3T1D9L4_9BACL</name>
<dbReference type="InterPro" id="IPR048422">
    <property type="entry name" value="NOA1/YqeH-like_C"/>
</dbReference>
<dbReference type="PANTHER" id="PTHR46434">
    <property type="entry name" value="GENETIC INTERACTOR OF PROHIBITINS 3, MITOCHONDRIAL"/>
    <property type="match status" value="1"/>
</dbReference>
<dbReference type="RefSeq" id="WP_130612679.1">
    <property type="nucleotide sequence ID" value="NZ_AP019400.1"/>
</dbReference>
<dbReference type="InterPro" id="IPR019988">
    <property type="entry name" value="GTP-bd_ribosome_bgen_YqeH"/>
</dbReference>
<evidence type="ECO:0000313" key="3">
    <source>
        <dbReference type="Proteomes" id="UP000289856"/>
    </source>
</evidence>
<dbReference type="OrthoDB" id="9773841at2"/>
<dbReference type="InterPro" id="IPR030378">
    <property type="entry name" value="G_CP_dom"/>
</dbReference>
<feature type="domain" description="CP-type G" evidence="1">
    <location>
        <begin position="60"/>
        <end position="227"/>
    </location>
</feature>
<dbReference type="Pfam" id="PF21516">
    <property type="entry name" value="YqeH-like_C"/>
    <property type="match status" value="1"/>
</dbReference>
<sequence length="373" mass="41904">MTQDTIRPPRCAGCGIPLHSEDPKKPGFVPVSSQDKEEAICQRCFRIKHYSEASSVTVDQDEFLKLLGGISSTNSLVVHIVDLFDFQGSIISGLQRFVGNNPVLLVVNKIDLFPPVTNWNRLRNWVQKQASEEGLKIVDVVLCSARRNIGFDRVVEAVNTYRQNRDVYVVGATNVGKSTLINRLISDYSDLKRELTVSRYPGTTLDAVHIPLDDGKSIIDTPGIVYSWRMSELIPRKDLAALLPDKPLKPLTYQLNEKQTLFFGSLARFDFVEGERQSFTAYLSSGVPIHRTKLERADELYEQHRGVMLTPPSLEDLDSIPPWTRHRLRIPPNSKQDVFISGIGWIQTNGKTGATVDVHAPRGVKVMLRESIL</sequence>
<dbReference type="NCBIfam" id="TIGR03597">
    <property type="entry name" value="GTPase_YqeH"/>
    <property type="match status" value="1"/>
</dbReference>
<dbReference type="KEGG" id="cohn:KCTCHS21_41860"/>
<dbReference type="PANTHER" id="PTHR46434:SF1">
    <property type="entry name" value="GENETIC INTERACTOR OF PROHIBITINS 3, MITOCHONDRIAL"/>
    <property type="match status" value="1"/>
</dbReference>
<dbReference type="Gene3D" id="3.40.50.300">
    <property type="entry name" value="P-loop containing nucleotide triphosphate hydrolases"/>
    <property type="match status" value="1"/>
</dbReference>
<dbReference type="CDD" id="cd01855">
    <property type="entry name" value="YqeH"/>
    <property type="match status" value="1"/>
</dbReference>
<dbReference type="EMBL" id="AP019400">
    <property type="protein sequence ID" value="BBI34787.1"/>
    <property type="molecule type" value="Genomic_DNA"/>
</dbReference>
<dbReference type="PROSITE" id="PS51721">
    <property type="entry name" value="G_CP"/>
    <property type="match status" value="1"/>
</dbReference>
<proteinExistence type="predicted"/>
<dbReference type="Pfam" id="PF01926">
    <property type="entry name" value="MMR_HSR1"/>
    <property type="match status" value="1"/>
</dbReference>
<evidence type="ECO:0000259" key="1">
    <source>
        <dbReference type="PROSITE" id="PS51721"/>
    </source>
</evidence>
<dbReference type="Proteomes" id="UP000289856">
    <property type="component" value="Chromosome"/>
</dbReference>
<accession>A0A3T1D9L4</accession>
<dbReference type="InterPro" id="IPR050896">
    <property type="entry name" value="Mito_lipid_metab_GTPase"/>
</dbReference>
<dbReference type="AlphaFoldDB" id="A0A3T1D9L4"/>
<protein>
    <submittedName>
        <fullName evidence="2">Ribosome biogenesis GTPase YqeH</fullName>
    </submittedName>
</protein>
<dbReference type="SUPFAM" id="SSF52540">
    <property type="entry name" value="P-loop containing nucleoside triphosphate hydrolases"/>
    <property type="match status" value="1"/>
</dbReference>
<evidence type="ECO:0000313" key="2">
    <source>
        <dbReference type="EMBL" id="BBI34787.1"/>
    </source>
</evidence>
<organism evidence="2 3">
    <name type="scientific">Cohnella abietis</name>
    <dbReference type="NCBI Taxonomy" id="2507935"/>
    <lineage>
        <taxon>Bacteria</taxon>
        <taxon>Bacillati</taxon>
        <taxon>Bacillota</taxon>
        <taxon>Bacilli</taxon>
        <taxon>Bacillales</taxon>
        <taxon>Paenibacillaceae</taxon>
        <taxon>Cohnella</taxon>
    </lineage>
</organism>
<reference evidence="2 3" key="1">
    <citation type="submission" date="2019-01" db="EMBL/GenBank/DDBJ databases">
        <title>Complete genome sequence of Cohnella hallensis HS21 isolated from Korean fir (Abies koreana) rhizospheric soil.</title>
        <authorList>
            <person name="Jiang L."/>
            <person name="Kang S.W."/>
            <person name="Kim S."/>
            <person name="Jung J."/>
            <person name="Kim C.Y."/>
            <person name="Kim D.H."/>
            <person name="Kim S.W."/>
            <person name="Lee J."/>
        </authorList>
    </citation>
    <scope>NUCLEOTIDE SEQUENCE [LARGE SCALE GENOMIC DNA]</scope>
    <source>
        <strain evidence="2 3">HS21</strain>
    </source>
</reference>
<dbReference type="GO" id="GO:0005525">
    <property type="term" value="F:GTP binding"/>
    <property type="evidence" value="ECO:0007669"/>
    <property type="project" value="InterPro"/>
</dbReference>
<gene>
    <name evidence="2" type="ORF">KCTCHS21_41860</name>
</gene>
<dbReference type="InterPro" id="IPR027417">
    <property type="entry name" value="P-loop_NTPase"/>
</dbReference>
<keyword evidence="3" id="KW-1185">Reference proteome</keyword>
<dbReference type="InterPro" id="IPR006073">
    <property type="entry name" value="GTP-bd"/>
</dbReference>